<gene>
    <name evidence="1" type="ORF">CSSPJE1EN1_LOCUS20178</name>
</gene>
<sequence length="81" mass="8883">MGLVTHNGVLRRLQSRSQQLSAVSPLCPEGPNLVDNDNRLLPVTESNSRLVYPVEPDSRPELSAQLEHVTSSKYGHVSTCT</sequence>
<proteinExistence type="predicted"/>
<organism evidence="1 2">
    <name type="scientific">Sphagnum jensenii</name>
    <dbReference type="NCBI Taxonomy" id="128206"/>
    <lineage>
        <taxon>Eukaryota</taxon>
        <taxon>Viridiplantae</taxon>
        <taxon>Streptophyta</taxon>
        <taxon>Embryophyta</taxon>
        <taxon>Bryophyta</taxon>
        <taxon>Sphagnophytina</taxon>
        <taxon>Sphagnopsida</taxon>
        <taxon>Sphagnales</taxon>
        <taxon>Sphagnaceae</taxon>
        <taxon>Sphagnum</taxon>
    </lineage>
</organism>
<name>A0ABP0X6H8_9BRYO</name>
<evidence type="ECO:0000313" key="1">
    <source>
        <dbReference type="EMBL" id="CAK9274700.1"/>
    </source>
</evidence>
<accession>A0ABP0X6H8</accession>
<keyword evidence="2" id="KW-1185">Reference proteome</keyword>
<dbReference type="EMBL" id="OZ020101">
    <property type="protein sequence ID" value="CAK9274700.1"/>
    <property type="molecule type" value="Genomic_DNA"/>
</dbReference>
<protein>
    <submittedName>
        <fullName evidence="1">Uncharacterized protein</fullName>
    </submittedName>
</protein>
<reference evidence="1" key="1">
    <citation type="submission" date="2024-02" db="EMBL/GenBank/DDBJ databases">
        <authorList>
            <consortium name="ELIXIR-Norway"/>
            <consortium name="Elixir Norway"/>
        </authorList>
    </citation>
    <scope>NUCLEOTIDE SEQUENCE</scope>
</reference>
<dbReference type="Proteomes" id="UP001497444">
    <property type="component" value="Chromosome 6"/>
</dbReference>
<evidence type="ECO:0000313" key="2">
    <source>
        <dbReference type="Proteomes" id="UP001497444"/>
    </source>
</evidence>